<sequence>MFSCSHLSLQPESSSSKEEFARGEARHGQDFVATLAAVTFSLRDGNGLHTGLVMLSSHVFATSTAEASRKFSESSSSVTVLSSFVLLRIISVLVEDLRVLDELFGVLEMMRQLHAMYGEWLLKNCRWDFVVDNVKGARVIFWGEGSTHAELLAMAQGDYNLDMST</sequence>
<protein>
    <submittedName>
        <fullName evidence="1">BnaC06g04850D protein</fullName>
    </submittedName>
</protein>
<evidence type="ECO:0000313" key="1">
    <source>
        <dbReference type="EMBL" id="CDY33868.1"/>
    </source>
</evidence>
<evidence type="ECO:0000313" key="2">
    <source>
        <dbReference type="Proteomes" id="UP000028999"/>
    </source>
</evidence>
<reference evidence="1 2" key="1">
    <citation type="journal article" date="2014" name="Science">
        <title>Plant genetics. Early allopolyploid evolution in the post-Neolithic Brassica napus oilseed genome.</title>
        <authorList>
            <person name="Chalhoub B."/>
            <person name="Denoeud F."/>
            <person name="Liu S."/>
            <person name="Parkin I.A."/>
            <person name="Tang H."/>
            <person name="Wang X."/>
            <person name="Chiquet J."/>
            <person name="Belcram H."/>
            <person name="Tong C."/>
            <person name="Samans B."/>
            <person name="Correa M."/>
            <person name="Da Silva C."/>
            <person name="Just J."/>
            <person name="Falentin C."/>
            <person name="Koh C.S."/>
            <person name="Le Clainche I."/>
            <person name="Bernard M."/>
            <person name="Bento P."/>
            <person name="Noel B."/>
            <person name="Labadie K."/>
            <person name="Alberti A."/>
            <person name="Charles M."/>
            <person name="Arnaud D."/>
            <person name="Guo H."/>
            <person name="Daviaud C."/>
            <person name="Alamery S."/>
            <person name="Jabbari K."/>
            <person name="Zhao M."/>
            <person name="Edger P.P."/>
            <person name="Chelaifa H."/>
            <person name="Tack D."/>
            <person name="Lassalle G."/>
            <person name="Mestiri I."/>
            <person name="Schnel N."/>
            <person name="Le Paslier M.C."/>
            <person name="Fan G."/>
            <person name="Renault V."/>
            <person name="Bayer P.E."/>
            <person name="Golicz A.A."/>
            <person name="Manoli S."/>
            <person name="Lee T.H."/>
            <person name="Thi V.H."/>
            <person name="Chalabi S."/>
            <person name="Hu Q."/>
            <person name="Fan C."/>
            <person name="Tollenaere R."/>
            <person name="Lu Y."/>
            <person name="Battail C."/>
            <person name="Shen J."/>
            <person name="Sidebottom C.H."/>
            <person name="Wang X."/>
            <person name="Canaguier A."/>
            <person name="Chauveau A."/>
            <person name="Berard A."/>
            <person name="Deniot G."/>
            <person name="Guan M."/>
            <person name="Liu Z."/>
            <person name="Sun F."/>
            <person name="Lim Y.P."/>
            <person name="Lyons E."/>
            <person name="Town C.D."/>
            <person name="Bancroft I."/>
            <person name="Wang X."/>
            <person name="Meng J."/>
            <person name="Ma J."/>
            <person name="Pires J.C."/>
            <person name="King G.J."/>
            <person name="Brunel D."/>
            <person name="Delourme R."/>
            <person name="Renard M."/>
            <person name="Aury J.M."/>
            <person name="Adams K.L."/>
            <person name="Batley J."/>
            <person name="Snowdon R.J."/>
            <person name="Tost J."/>
            <person name="Edwards D."/>
            <person name="Zhou Y."/>
            <person name="Hua W."/>
            <person name="Sharpe A.G."/>
            <person name="Paterson A.H."/>
            <person name="Guan C."/>
            <person name="Wincker P."/>
        </authorList>
    </citation>
    <scope>NUCLEOTIDE SEQUENCE [LARGE SCALE GENOMIC DNA]</scope>
    <source>
        <strain evidence="2">cv. Darmor-bzh</strain>
    </source>
</reference>
<dbReference type="Proteomes" id="UP000028999">
    <property type="component" value="Unassembled WGS sequence"/>
</dbReference>
<dbReference type="AlphaFoldDB" id="A0A078HAK3"/>
<dbReference type="OMA" id="ARVIFWG"/>
<organism evidence="1 2">
    <name type="scientific">Brassica napus</name>
    <name type="common">Rape</name>
    <dbReference type="NCBI Taxonomy" id="3708"/>
    <lineage>
        <taxon>Eukaryota</taxon>
        <taxon>Viridiplantae</taxon>
        <taxon>Streptophyta</taxon>
        <taxon>Embryophyta</taxon>
        <taxon>Tracheophyta</taxon>
        <taxon>Spermatophyta</taxon>
        <taxon>Magnoliopsida</taxon>
        <taxon>eudicotyledons</taxon>
        <taxon>Gunneridae</taxon>
        <taxon>Pentapetalae</taxon>
        <taxon>rosids</taxon>
        <taxon>malvids</taxon>
        <taxon>Brassicales</taxon>
        <taxon>Brassicaceae</taxon>
        <taxon>Brassiceae</taxon>
        <taxon>Brassica</taxon>
    </lineage>
</organism>
<accession>A0A078HAK3</accession>
<proteinExistence type="predicted"/>
<gene>
    <name evidence="1" type="primary">BnaC06g04850D</name>
    <name evidence="1" type="ORF">GSBRNA2T00055357001</name>
</gene>
<dbReference type="EMBL" id="LK032323">
    <property type="protein sequence ID" value="CDY33868.1"/>
    <property type="molecule type" value="Genomic_DNA"/>
</dbReference>
<name>A0A078HAK3_BRANA</name>
<keyword evidence="2" id="KW-1185">Reference proteome</keyword>
<dbReference type="Gramene" id="CDY33868">
    <property type="protein sequence ID" value="CDY33868"/>
    <property type="gene ID" value="GSBRNA2T00055357001"/>
</dbReference>
<dbReference type="PaxDb" id="3708-A0A078HAK3"/>